<accession>Q7UTW2</accession>
<reference evidence="2 3" key="1">
    <citation type="journal article" date="2003" name="Proc. Natl. Acad. Sci. U.S.A.">
        <title>Complete genome sequence of the marine planctomycete Pirellula sp. strain 1.</title>
        <authorList>
            <person name="Gloeckner F.O."/>
            <person name="Kube M."/>
            <person name="Bauer M."/>
            <person name="Teeling H."/>
            <person name="Lombardot T."/>
            <person name="Ludwig W."/>
            <person name="Gade D."/>
            <person name="Beck A."/>
            <person name="Borzym K."/>
            <person name="Heitmann K."/>
            <person name="Rabus R."/>
            <person name="Schlesner H."/>
            <person name="Amann R."/>
            <person name="Reinhardt R."/>
        </authorList>
    </citation>
    <scope>NUCLEOTIDE SEQUENCE [LARGE SCALE GENOMIC DNA]</scope>
    <source>
        <strain evidence="3">DSM 10527 / NCIMB 13988 / SH1</strain>
    </source>
</reference>
<keyword evidence="3" id="KW-1185">Reference proteome</keyword>
<dbReference type="STRING" id="243090.RB3654"/>
<name>Q7UTW2_RHOBA</name>
<dbReference type="EnsemblBacteria" id="CAD73322">
    <property type="protein sequence ID" value="CAD73322"/>
    <property type="gene ID" value="RB3654"/>
</dbReference>
<sequence length="62" mass="6801">MSCAIDREISDGSRTSVEEPTALVPKWTGVGDDPQVLSRRQSCRSFLLTARKIVQEASRAPP</sequence>
<dbReference type="Proteomes" id="UP000001025">
    <property type="component" value="Chromosome"/>
</dbReference>
<dbReference type="KEGG" id="rba:RB3654"/>
<proteinExistence type="predicted"/>
<evidence type="ECO:0000256" key="1">
    <source>
        <dbReference type="SAM" id="MobiDB-lite"/>
    </source>
</evidence>
<dbReference type="AlphaFoldDB" id="Q7UTW2"/>
<feature type="compositionally biased region" description="Basic and acidic residues" evidence="1">
    <location>
        <begin position="1"/>
        <end position="11"/>
    </location>
</feature>
<dbReference type="InParanoid" id="Q7UTW2"/>
<evidence type="ECO:0000313" key="2">
    <source>
        <dbReference type="EMBL" id="CAD73322.1"/>
    </source>
</evidence>
<dbReference type="HOGENOM" id="CLU_2901227_0_0_0"/>
<dbReference type="EMBL" id="BX294139">
    <property type="protein sequence ID" value="CAD73322.1"/>
    <property type="molecule type" value="Genomic_DNA"/>
</dbReference>
<organism evidence="2 3">
    <name type="scientific">Rhodopirellula baltica (strain DSM 10527 / NCIMB 13988 / SH1)</name>
    <dbReference type="NCBI Taxonomy" id="243090"/>
    <lineage>
        <taxon>Bacteria</taxon>
        <taxon>Pseudomonadati</taxon>
        <taxon>Planctomycetota</taxon>
        <taxon>Planctomycetia</taxon>
        <taxon>Pirellulales</taxon>
        <taxon>Pirellulaceae</taxon>
        <taxon>Rhodopirellula</taxon>
    </lineage>
</organism>
<evidence type="ECO:0000313" key="3">
    <source>
        <dbReference type="Proteomes" id="UP000001025"/>
    </source>
</evidence>
<gene>
    <name evidence="2" type="ordered locus">RB3654</name>
</gene>
<protein>
    <submittedName>
        <fullName evidence="2">Uncharacterized protein</fullName>
    </submittedName>
</protein>
<feature type="region of interest" description="Disordered" evidence="1">
    <location>
        <begin position="1"/>
        <end position="20"/>
    </location>
</feature>